<evidence type="ECO:0000313" key="3">
    <source>
        <dbReference type="Proteomes" id="UP000254765"/>
    </source>
</evidence>
<dbReference type="EMBL" id="UGYK01000002">
    <property type="protein sequence ID" value="SUI66565.1"/>
    <property type="molecule type" value="Genomic_DNA"/>
</dbReference>
<reference evidence="2 3" key="1">
    <citation type="submission" date="2018-06" db="EMBL/GenBank/DDBJ databases">
        <authorList>
            <consortium name="Pathogen Informatics"/>
            <person name="Doyle S."/>
        </authorList>
    </citation>
    <scope>NUCLEOTIDE SEQUENCE [LARGE SCALE GENOMIC DNA]</scope>
    <source>
        <strain evidence="2 3">NCTC10211</strain>
    </source>
</reference>
<name>A0A379ZQL4_SERMA</name>
<evidence type="ECO:0000313" key="2">
    <source>
        <dbReference type="EMBL" id="SUI66565.1"/>
    </source>
</evidence>
<gene>
    <name evidence="2" type="ORF">NCTC10211_04057</name>
</gene>
<dbReference type="AlphaFoldDB" id="A0A379ZQL4"/>
<sequence length="102" mass="11174">MKYFDDPGGVRHLAHRLGSAAARPVDGDGPARQERRHVHGRARVLYGNFLFSTGPNTEVGGTRKTPCHMDIALRRCDIRLDGQTVVADGEVVAPEASRVRRA</sequence>
<dbReference type="Proteomes" id="UP000254765">
    <property type="component" value="Unassembled WGS sequence"/>
</dbReference>
<evidence type="ECO:0008006" key="4">
    <source>
        <dbReference type="Google" id="ProtNLM"/>
    </source>
</evidence>
<accession>A0A379ZQL4</accession>
<evidence type="ECO:0000256" key="1">
    <source>
        <dbReference type="SAM" id="MobiDB-lite"/>
    </source>
</evidence>
<feature type="region of interest" description="Disordered" evidence="1">
    <location>
        <begin position="15"/>
        <end position="37"/>
    </location>
</feature>
<dbReference type="Pfam" id="PF26233">
    <property type="entry name" value="NicX"/>
    <property type="match status" value="1"/>
</dbReference>
<dbReference type="InterPro" id="IPR058739">
    <property type="entry name" value="NicX"/>
</dbReference>
<protein>
    <recommendedName>
        <fullName evidence="4">2,5-dihydroxypyridine 5,6-dioxygenase</fullName>
    </recommendedName>
</protein>
<organism evidence="2 3">
    <name type="scientific">Serratia marcescens</name>
    <dbReference type="NCBI Taxonomy" id="615"/>
    <lineage>
        <taxon>Bacteria</taxon>
        <taxon>Pseudomonadati</taxon>
        <taxon>Pseudomonadota</taxon>
        <taxon>Gammaproteobacteria</taxon>
        <taxon>Enterobacterales</taxon>
        <taxon>Yersiniaceae</taxon>
        <taxon>Serratia</taxon>
    </lineage>
</organism>
<proteinExistence type="predicted"/>